<feature type="domain" description="N-acetyltransferase" evidence="1">
    <location>
        <begin position="105"/>
        <end position="259"/>
    </location>
</feature>
<protein>
    <recommendedName>
        <fullName evidence="1">N-acetyltransferase domain-containing protein</fullName>
    </recommendedName>
</protein>
<proteinExistence type="predicted"/>
<dbReference type="InterPro" id="IPR016181">
    <property type="entry name" value="Acyl_CoA_acyltransferase"/>
</dbReference>
<name>A0AAV9IN93_9RHOD</name>
<dbReference type="Pfam" id="PF13508">
    <property type="entry name" value="Acetyltransf_7"/>
    <property type="match status" value="1"/>
</dbReference>
<sequence>MEPRKKLISRKQLRESFRNTILNKEIAPHGVVLVDLEDYCLQTRKRAEAREQAAKVIQSAFRNDPGIWWMAVGKAPDSEEGQQQVADFLSFLSEWEVLLSSRKGIVLLSVNAETQEIIGVCCVLSPHSEESYIDFVIALLTIKSRFWGFRSMQQRRAEAFGAWQKESRKRAYEGGMPIFLSMLGVRPDWHGRGIGKAMLQALNFISDDLKTPIYLETSLAKNVEIYKKSGYRILENLKRPVQVSVGNCREHFDMLTPMLRLPTTQ</sequence>
<dbReference type="CDD" id="cd04301">
    <property type="entry name" value="NAT_SF"/>
    <property type="match status" value="1"/>
</dbReference>
<comment type="caution">
    <text evidence="2">The sequence shown here is derived from an EMBL/GenBank/DDBJ whole genome shotgun (WGS) entry which is preliminary data.</text>
</comment>
<organism evidence="2 3">
    <name type="scientific">Galdieria yellowstonensis</name>
    <dbReference type="NCBI Taxonomy" id="3028027"/>
    <lineage>
        <taxon>Eukaryota</taxon>
        <taxon>Rhodophyta</taxon>
        <taxon>Bangiophyceae</taxon>
        <taxon>Galdieriales</taxon>
        <taxon>Galdieriaceae</taxon>
        <taxon>Galdieria</taxon>
    </lineage>
</organism>
<accession>A0AAV9IN93</accession>
<evidence type="ECO:0000313" key="3">
    <source>
        <dbReference type="Proteomes" id="UP001300502"/>
    </source>
</evidence>
<dbReference type="PANTHER" id="PTHR42791:SF4">
    <property type="entry name" value="ACETYLTRANSFERASE, GNAT FAMILY FAMILY (AFU_ORTHOLOGUE AFUA_4G09540)-RELATED"/>
    <property type="match status" value="1"/>
</dbReference>
<dbReference type="SUPFAM" id="SSF55729">
    <property type="entry name" value="Acyl-CoA N-acyltransferases (Nat)"/>
    <property type="match status" value="1"/>
</dbReference>
<dbReference type="InterPro" id="IPR000182">
    <property type="entry name" value="GNAT_dom"/>
</dbReference>
<dbReference type="PANTHER" id="PTHR42791">
    <property type="entry name" value="GNAT FAMILY ACETYLTRANSFERASE"/>
    <property type="match status" value="1"/>
</dbReference>
<dbReference type="GO" id="GO:0016747">
    <property type="term" value="F:acyltransferase activity, transferring groups other than amino-acyl groups"/>
    <property type="evidence" value="ECO:0007669"/>
    <property type="project" value="InterPro"/>
</dbReference>
<dbReference type="AlphaFoldDB" id="A0AAV9IN93"/>
<dbReference type="EMBL" id="JANCYU010000071">
    <property type="protein sequence ID" value="KAK4528907.1"/>
    <property type="molecule type" value="Genomic_DNA"/>
</dbReference>
<dbReference type="PROSITE" id="PS51186">
    <property type="entry name" value="GNAT"/>
    <property type="match status" value="1"/>
</dbReference>
<dbReference type="InterPro" id="IPR052523">
    <property type="entry name" value="Trichothecene_AcTrans"/>
</dbReference>
<evidence type="ECO:0000259" key="1">
    <source>
        <dbReference type="PROSITE" id="PS51186"/>
    </source>
</evidence>
<reference evidence="2 3" key="1">
    <citation type="submission" date="2022-07" db="EMBL/GenBank/DDBJ databases">
        <title>Genome-wide signatures of adaptation to extreme environments.</title>
        <authorList>
            <person name="Cho C.H."/>
            <person name="Yoon H.S."/>
        </authorList>
    </citation>
    <scope>NUCLEOTIDE SEQUENCE [LARGE SCALE GENOMIC DNA]</scope>
    <source>
        <strain evidence="2 3">108.79 E11</strain>
    </source>
</reference>
<evidence type="ECO:0000313" key="2">
    <source>
        <dbReference type="EMBL" id="KAK4528907.1"/>
    </source>
</evidence>
<dbReference type="Proteomes" id="UP001300502">
    <property type="component" value="Unassembled WGS sequence"/>
</dbReference>
<gene>
    <name evidence="2" type="ORF">GAYE_SCF66G6855</name>
</gene>
<dbReference type="Gene3D" id="3.40.630.30">
    <property type="match status" value="1"/>
</dbReference>
<keyword evidence="3" id="KW-1185">Reference proteome</keyword>